<accession>A0ABT2B4P7</accession>
<dbReference type="SUPFAM" id="SSF52540">
    <property type="entry name" value="P-loop containing nucleoside triphosphate hydrolases"/>
    <property type="match status" value="1"/>
</dbReference>
<evidence type="ECO:0000313" key="4">
    <source>
        <dbReference type="EMBL" id="MCS0603499.1"/>
    </source>
</evidence>
<evidence type="ECO:0000256" key="1">
    <source>
        <dbReference type="ARBA" id="ARBA00022741"/>
    </source>
</evidence>
<keyword evidence="2" id="KW-0067">ATP-binding</keyword>
<keyword evidence="5" id="KW-1185">Reference proteome</keyword>
<feature type="domain" description="Orc1-like AAA ATPase" evidence="3">
    <location>
        <begin position="14"/>
        <end position="171"/>
    </location>
</feature>
<dbReference type="Pfam" id="PF13191">
    <property type="entry name" value="AAA_16"/>
    <property type="match status" value="1"/>
</dbReference>
<name>A0ABT2B4P7_9ACTN</name>
<evidence type="ECO:0000259" key="3">
    <source>
        <dbReference type="Pfam" id="PF13191"/>
    </source>
</evidence>
<organism evidence="4 5">
    <name type="scientific">Streptomyces pyxinicus</name>
    <dbReference type="NCBI Taxonomy" id="2970331"/>
    <lineage>
        <taxon>Bacteria</taxon>
        <taxon>Bacillati</taxon>
        <taxon>Actinomycetota</taxon>
        <taxon>Actinomycetes</taxon>
        <taxon>Kitasatosporales</taxon>
        <taxon>Streptomycetaceae</taxon>
        <taxon>Streptomyces</taxon>
    </lineage>
</organism>
<dbReference type="PANTHER" id="PTHR16305:SF35">
    <property type="entry name" value="TRANSCRIPTIONAL ACTIVATOR DOMAIN"/>
    <property type="match status" value="1"/>
</dbReference>
<protein>
    <submittedName>
        <fullName evidence="4">AAA family ATPase</fullName>
    </submittedName>
</protein>
<dbReference type="PANTHER" id="PTHR16305">
    <property type="entry name" value="TESTICULAR SOLUBLE ADENYLYL CYCLASE"/>
    <property type="match status" value="1"/>
</dbReference>
<gene>
    <name evidence="4" type="ORF">NX794_20095</name>
</gene>
<dbReference type="RefSeq" id="WP_258779980.1">
    <property type="nucleotide sequence ID" value="NZ_JANUGP010000015.1"/>
</dbReference>
<dbReference type="InterPro" id="IPR027417">
    <property type="entry name" value="P-loop_NTPase"/>
</dbReference>
<dbReference type="EMBL" id="JANUGP010000015">
    <property type="protein sequence ID" value="MCS0603499.1"/>
    <property type="molecule type" value="Genomic_DNA"/>
</dbReference>
<reference evidence="4 5" key="1">
    <citation type="submission" date="2022-08" db="EMBL/GenBank/DDBJ databases">
        <authorList>
            <person name="Somphong A."/>
            <person name="Phongsopitanun W."/>
        </authorList>
    </citation>
    <scope>NUCLEOTIDE SEQUENCE [LARGE SCALE GENOMIC DNA]</scope>
    <source>
        <strain evidence="4 5">LP11</strain>
    </source>
</reference>
<evidence type="ECO:0000313" key="5">
    <source>
        <dbReference type="Proteomes" id="UP001205612"/>
    </source>
</evidence>
<sequence>MQKSRGAGRPVPMPFVARRAELRELERLLGSAAAGHGEALVLDGEAGIGKSTLIDTAVGALEGFEVLRASGAEFEQDLLYAVLHQLCAPLLDYRLNLPAVQRRALEAIFGLAGSLSPDQLTVNLAVLGLLAEAASERPVCCVVDDAQWSDEASRKVLVFVARRVTAARIALVFAARDVRSLAGLEGLPRLSLSGLEDEDARALLGATVHVGVNTEVTDRILAEARGNPLALHEFAHEAEPFGVTRHHRVHASVLEALEQQFIHRFEQLPDATRMLVVLAAAEPVGDLSLLRRAARLLGSDPADLVHAENAALLTLGPRLRFRHPLVRSVVYASATSGVRRRVHGALAQATDSEADPDRRAWHRAHSVTDADEQVATELEDSADRAYNRGGFGAAAAFMERASQLTPAREAKVRRLLAAGLLRLRAGAPTAARELVAEAERHCLNFRDRAAADLLRARIDFQISHTLRATTTLVDVVGRTAPDQAPETYLEALASFMYNEHQPGRLRELATRIRDQSPRGPSARPCELLLDGLLDQTMLPVKQAVPAMRAAVESCRAAPRATGPWRNLLCQLVIDLRDDEAMVEIPDRQVEVARRQGALASLPQALRYQAIARVSVGLFDEAAAMLGEARHIDEAAGTPPLVGPELVHAAFRGDVDRFRELQSLLGSGGRPFEIAGEYYANAVLNNGLGNYGEALGSALAAQCRHQAGSYTIWAIYSELVEAAARAGRGEDAATALHHLEALAMANPLPWAVAEWRQAQALLGHDVDRDMMHRAAIDSFAETRVRVLHARARLTYGEWLRREN</sequence>
<dbReference type="InterPro" id="IPR041664">
    <property type="entry name" value="AAA_16"/>
</dbReference>
<evidence type="ECO:0000256" key="2">
    <source>
        <dbReference type="ARBA" id="ARBA00022840"/>
    </source>
</evidence>
<dbReference type="Proteomes" id="UP001205612">
    <property type="component" value="Unassembled WGS sequence"/>
</dbReference>
<proteinExistence type="predicted"/>
<comment type="caution">
    <text evidence="4">The sequence shown here is derived from an EMBL/GenBank/DDBJ whole genome shotgun (WGS) entry which is preliminary data.</text>
</comment>
<keyword evidence="1" id="KW-0547">Nucleotide-binding</keyword>